<name>A0A8D9HVN4_BRACM</name>
<sequence>MDQVTHIPLLGCVMDLLFQLFTSFKKSDSSKVCKKIVVDPTIAGNLEAQKHFTQLQCIKLS</sequence>
<organism evidence="1 2">
    <name type="scientific">Brassica campestris</name>
    <name type="common">Field mustard</name>
    <dbReference type="NCBI Taxonomy" id="3711"/>
    <lineage>
        <taxon>Eukaryota</taxon>
        <taxon>Viridiplantae</taxon>
        <taxon>Streptophyta</taxon>
        <taxon>Embryophyta</taxon>
        <taxon>Tracheophyta</taxon>
        <taxon>Spermatophyta</taxon>
        <taxon>Magnoliopsida</taxon>
        <taxon>eudicotyledons</taxon>
        <taxon>Gunneridae</taxon>
        <taxon>Pentapetalae</taxon>
        <taxon>rosids</taxon>
        <taxon>malvids</taxon>
        <taxon>Brassicales</taxon>
        <taxon>Brassicaceae</taxon>
        <taxon>Brassiceae</taxon>
        <taxon>Brassica</taxon>
    </lineage>
</organism>
<protein>
    <submittedName>
        <fullName evidence="1">Uncharacterized protein</fullName>
    </submittedName>
</protein>
<accession>A0A8D9HVN4</accession>
<evidence type="ECO:0000313" key="2">
    <source>
        <dbReference type="Proteomes" id="UP000694005"/>
    </source>
</evidence>
<dbReference type="Proteomes" id="UP000694005">
    <property type="component" value="Chromosome A04"/>
</dbReference>
<proteinExistence type="predicted"/>
<dbReference type="Gramene" id="A04p11700.2_BraZ1">
    <property type="protein sequence ID" value="A04p11700.2_BraZ1.CDS.1"/>
    <property type="gene ID" value="A04g11700.2_BraZ1"/>
</dbReference>
<reference evidence="1 2" key="1">
    <citation type="submission" date="2021-07" db="EMBL/GenBank/DDBJ databases">
        <authorList>
            <consortium name="Genoscope - CEA"/>
            <person name="William W."/>
        </authorList>
    </citation>
    <scope>NUCLEOTIDE SEQUENCE [LARGE SCALE GENOMIC DNA]</scope>
</reference>
<dbReference type="AlphaFoldDB" id="A0A8D9HVN4"/>
<gene>
    <name evidence="1" type="ORF">BRAPAZ1V2_A04P11700.2</name>
</gene>
<evidence type="ECO:0000313" key="1">
    <source>
        <dbReference type="EMBL" id="CAG7906269.1"/>
    </source>
</evidence>
<dbReference type="EMBL" id="LS974620">
    <property type="protein sequence ID" value="CAG7906269.1"/>
    <property type="molecule type" value="Genomic_DNA"/>
</dbReference>